<reference evidence="2" key="1">
    <citation type="submission" date="2022-06" db="EMBL/GenBank/DDBJ databases">
        <authorList>
            <person name="Berger JAMES D."/>
            <person name="Berger JAMES D."/>
        </authorList>
    </citation>
    <scope>NUCLEOTIDE SEQUENCE [LARGE SCALE GENOMIC DNA]</scope>
</reference>
<dbReference type="Proteomes" id="UP000050795">
    <property type="component" value="Unassembled WGS sequence"/>
</dbReference>
<dbReference type="AlphaFoldDB" id="A0AA85J292"/>
<feature type="chain" id="PRO_5041637662" evidence="1">
    <location>
        <begin position="23"/>
        <end position="241"/>
    </location>
</feature>
<protein>
    <submittedName>
        <fullName evidence="3">Ig-like domain-containing protein</fullName>
    </submittedName>
</protein>
<evidence type="ECO:0000256" key="1">
    <source>
        <dbReference type="SAM" id="SignalP"/>
    </source>
</evidence>
<dbReference type="WBParaSite" id="TREG1_12350.1">
    <property type="protein sequence ID" value="TREG1_12350.1"/>
    <property type="gene ID" value="TREG1_12350"/>
</dbReference>
<organism evidence="2 3">
    <name type="scientific">Trichobilharzia regenti</name>
    <name type="common">Nasal bird schistosome</name>
    <dbReference type="NCBI Taxonomy" id="157069"/>
    <lineage>
        <taxon>Eukaryota</taxon>
        <taxon>Metazoa</taxon>
        <taxon>Spiralia</taxon>
        <taxon>Lophotrochozoa</taxon>
        <taxon>Platyhelminthes</taxon>
        <taxon>Trematoda</taxon>
        <taxon>Digenea</taxon>
        <taxon>Strigeidida</taxon>
        <taxon>Schistosomatoidea</taxon>
        <taxon>Schistosomatidae</taxon>
        <taxon>Trichobilharzia</taxon>
    </lineage>
</organism>
<reference evidence="3" key="2">
    <citation type="submission" date="2023-11" db="UniProtKB">
        <authorList>
            <consortium name="WormBaseParasite"/>
        </authorList>
    </citation>
    <scope>IDENTIFICATION</scope>
</reference>
<keyword evidence="1" id="KW-0732">Signal</keyword>
<evidence type="ECO:0000313" key="2">
    <source>
        <dbReference type="Proteomes" id="UP000050795"/>
    </source>
</evidence>
<name>A0AA85J292_TRIRE</name>
<proteinExistence type="predicted"/>
<keyword evidence="2" id="KW-1185">Reference proteome</keyword>
<feature type="signal peptide" evidence="1">
    <location>
        <begin position="1"/>
        <end position="22"/>
    </location>
</feature>
<evidence type="ECO:0000313" key="3">
    <source>
        <dbReference type="WBParaSite" id="TREG1_12350.1"/>
    </source>
</evidence>
<accession>A0AA85J292</accession>
<sequence>MSHYATETAVITILLFLKVIESVNIIFTPNDPIIYKDVTKYIQLCILNTDHQMYCDLDEKQVYVKSAYCEVYFFHEDGTNYTHVTTIEHKIETSLLKTQGVYRIECYLNKDKGNIEVDTYTNILLLNSSEQYLDCSSRSKVIDVNYLKSRYPLCCYRVPVRSIWLKLLQRNVNLCQRYTWKGDVVDVYSELKCFTTISQISVYEDYMYIDERLAKILPTSVTVGCEKESYKEIIYFIVNYS</sequence>